<feature type="transmembrane region" description="Helical" evidence="6">
    <location>
        <begin position="89"/>
        <end position="108"/>
    </location>
</feature>
<evidence type="ECO:0000256" key="2">
    <source>
        <dbReference type="ARBA" id="ARBA00010441"/>
    </source>
</evidence>
<dbReference type="GO" id="GO:0008654">
    <property type="term" value="P:phospholipid biosynthetic process"/>
    <property type="evidence" value="ECO:0007669"/>
    <property type="project" value="InterPro"/>
</dbReference>
<organism evidence="7 8">
    <name type="scientific">Cylindrotheca closterium</name>
    <dbReference type="NCBI Taxonomy" id="2856"/>
    <lineage>
        <taxon>Eukaryota</taxon>
        <taxon>Sar</taxon>
        <taxon>Stramenopiles</taxon>
        <taxon>Ochrophyta</taxon>
        <taxon>Bacillariophyta</taxon>
        <taxon>Bacillariophyceae</taxon>
        <taxon>Bacillariophycidae</taxon>
        <taxon>Bacillariales</taxon>
        <taxon>Bacillariaceae</taxon>
        <taxon>Cylindrotheca</taxon>
    </lineage>
</organism>
<accession>A0AAD2G302</accession>
<evidence type="ECO:0000256" key="1">
    <source>
        <dbReference type="ARBA" id="ARBA00004370"/>
    </source>
</evidence>
<comment type="similarity">
    <text evidence="2 5">Belongs to the CDP-alcohol phosphatidyltransferase class-I family.</text>
</comment>
<feature type="transmembrane region" description="Helical" evidence="6">
    <location>
        <begin position="184"/>
        <end position="203"/>
    </location>
</feature>
<dbReference type="InterPro" id="IPR014472">
    <property type="entry name" value="CHOPT"/>
</dbReference>
<evidence type="ECO:0000313" key="8">
    <source>
        <dbReference type="Proteomes" id="UP001295423"/>
    </source>
</evidence>
<dbReference type="InterPro" id="IPR048254">
    <property type="entry name" value="CDP_ALCOHOL_P_TRANSF_CS"/>
</dbReference>
<dbReference type="InterPro" id="IPR000462">
    <property type="entry name" value="CDP-OH_P_trans"/>
</dbReference>
<dbReference type="PIRSF" id="PIRSF015665">
    <property type="entry name" value="CHOPT"/>
    <property type="match status" value="1"/>
</dbReference>
<feature type="transmembrane region" description="Helical" evidence="6">
    <location>
        <begin position="120"/>
        <end position="135"/>
    </location>
</feature>
<dbReference type="Proteomes" id="UP001295423">
    <property type="component" value="Unassembled WGS sequence"/>
</dbReference>
<comment type="subcellular location">
    <subcellularLocation>
        <location evidence="1">Membrane</location>
    </subcellularLocation>
</comment>
<dbReference type="PANTHER" id="PTHR10414:SF37">
    <property type="entry name" value="BB IN A BOXCAR, ISOFORM C"/>
    <property type="match status" value="1"/>
</dbReference>
<protein>
    <submittedName>
        <fullName evidence="7">Uncharacterized protein</fullName>
    </submittedName>
</protein>
<dbReference type="AlphaFoldDB" id="A0AAD2G302"/>
<keyword evidence="3 5" id="KW-0808">Transferase</keyword>
<dbReference type="Pfam" id="PF01066">
    <property type="entry name" value="CDP-OH_P_transf"/>
    <property type="match status" value="1"/>
</dbReference>
<dbReference type="PROSITE" id="PS00379">
    <property type="entry name" value="CDP_ALCOHOL_P_TRANSF"/>
    <property type="match status" value="1"/>
</dbReference>
<name>A0AAD2G302_9STRA</name>
<dbReference type="InterPro" id="IPR043130">
    <property type="entry name" value="CDP-OH_PTrfase_TM_dom"/>
</dbReference>
<comment type="caution">
    <text evidence="7">The sequence shown here is derived from an EMBL/GenBank/DDBJ whole genome shotgun (WGS) entry which is preliminary data.</text>
</comment>
<sequence length="432" mass="48657">MCPHSAVLSRPNNMDDHNATYDKHSMAVMSRTSDESQHFYFLNADARKNLLKYEYKGADNSLLYQYILSPFALFCVEEYVPESIAPNSITLFGLMWMITSYVACWWFVPNLQTTEDVPSWIFLWNAIALLAYQTLDNMDGKQARKTGSSSPLGLLFDHGCDAINSIFGSANWIIAMGLSLEQDCFAAAVLIFVPFVLFYVATWEEYHVGELVLPIFNGPSEGLIMGAALHLTTFFKGTAFWHSSGFYNSIKAFLPFAIPFDQPLRNMDFIVIFTLMGGLQEIMLKTTQVNKNHPGSLSGLVPFAIFAASFILMGIKDLNVWTSIPRTGLHLAMVLFVEMTTALMLAHMTNQKFEYLRWQQLPLVVLTIAMLAFDIDADFIKYWISAYAWSIGSYVVMKSILVVQECCAVLNIWCFDIVSDRSPTVSDSVKAN</sequence>
<dbReference type="PANTHER" id="PTHR10414">
    <property type="entry name" value="ETHANOLAMINEPHOSPHOTRANSFERASE"/>
    <property type="match status" value="1"/>
</dbReference>
<keyword evidence="8" id="KW-1185">Reference proteome</keyword>
<feature type="transmembrane region" description="Helical" evidence="6">
    <location>
        <begin position="296"/>
        <end position="315"/>
    </location>
</feature>
<evidence type="ECO:0000256" key="3">
    <source>
        <dbReference type="ARBA" id="ARBA00022679"/>
    </source>
</evidence>
<keyword evidence="4 6" id="KW-0472">Membrane</keyword>
<feature type="transmembrane region" description="Helical" evidence="6">
    <location>
        <begin position="327"/>
        <end position="346"/>
    </location>
</feature>
<dbReference type="GO" id="GO:0016020">
    <property type="term" value="C:membrane"/>
    <property type="evidence" value="ECO:0007669"/>
    <property type="project" value="UniProtKB-SubCell"/>
</dbReference>
<keyword evidence="6" id="KW-0812">Transmembrane</keyword>
<evidence type="ECO:0000256" key="5">
    <source>
        <dbReference type="RuleBase" id="RU003750"/>
    </source>
</evidence>
<proteinExistence type="inferred from homology"/>
<feature type="transmembrane region" description="Helical" evidence="6">
    <location>
        <begin position="223"/>
        <end position="243"/>
    </location>
</feature>
<evidence type="ECO:0000256" key="4">
    <source>
        <dbReference type="ARBA" id="ARBA00023136"/>
    </source>
</evidence>
<evidence type="ECO:0000313" key="7">
    <source>
        <dbReference type="EMBL" id="CAJ1961007.1"/>
    </source>
</evidence>
<reference evidence="7" key="1">
    <citation type="submission" date="2023-08" db="EMBL/GenBank/DDBJ databases">
        <authorList>
            <person name="Audoor S."/>
            <person name="Bilcke G."/>
        </authorList>
    </citation>
    <scope>NUCLEOTIDE SEQUENCE</scope>
</reference>
<dbReference type="Gene3D" id="1.20.120.1760">
    <property type="match status" value="1"/>
</dbReference>
<dbReference type="EMBL" id="CAKOGP040002080">
    <property type="protein sequence ID" value="CAJ1961007.1"/>
    <property type="molecule type" value="Genomic_DNA"/>
</dbReference>
<dbReference type="GO" id="GO:0016780">
    <property type="term" value="F:phosphotransferase activity, for other substituted phosphate groups"/>
    <property type="evidence" value="ECO:0007669"/>
    <property type="project" value="InterPro"/>
</dbReference>
<keyword evidence="6" id="KW-1133">Transmembrane helix</keyword>
<gene>
    <name evidence="7" type="ORF">CYCCA115_LOCUS18993</name>
</gene>
<evidence type="ECO:0000256" key="6">
    <source>
        <dbReference type="SAM" id="Phobius"/>
    </source>
</evidence>